<evidence type="ECO:0000313" key="2">
    <source>
        <dbReference type="EMBL" id="ADD93064.1"/>
    </source>
</evidence>
<evidence type="ECO:0008006" key="3">
    <source>
        <dbReference type="Google" id="ProtNLM"/>
    </source>
</evidence>
<feature type="region of interest" description="Disordered" evidence="1">
    <location>
        <begin position="1"/>
        <end position="20"/>
    </location>
</feature>
<accession>D6PBG3</accession>
<organism evidence="2">
    <name type="scientific">uncultured archaeon MedDCM-OCT-S05-C10</name>
    <dbReference type="NCBI Taxonomy" id="743088"/>
    <lineage>
        <taxon>Archaea</taxon>
        <taxon>environmental samples</taxon>
    </lineage>
</organism>
<dbReference type="EMBL" id="GU942962">
    <property type="protein sequence ID" value="ADD93064.1"/>
    <property type="molecule type" value="Genomic_DNA"/>
</dbReference>
<evidence type="ECO:0000256" key="1">
    <source>
        <dbReference type="SAM" id="MobiDB-lite"/>
    </source>
</evidence>
<proteinExistence type="predicted"/>
<dbReference type="AlphaFoldDB" id="D6PBG3"/>
<name>D6PBG3_9ARCH</name>
<reference evidence="2" key="1">
    <citation type="journal article" date="2010" name="ISME J.">
        <title>Metagenome of the Mediterranean deep chlorophyll maximum studied by direct and fosmid library 454 pyrosequencing.</title>
        <authorList>
            <person name="Ghai R."/>
            <person name="Martin-Cuadrado A.B."/>
            <person name="Molto A.G."/>
            <person name="Heredia I.G."/>
            <person name="Cabrera R."/>
            <person name="Martin J."/>
            <person name="Verdu M."/>
            <person name="Deschamps P."/>
            <person name="Moreira D."/>
            <person name="Lopez-Garcia P."/>
            <person name="Mira A."/>
            <person name="Rodriguez-Valera F."/>
        </authorList>
    </citation>
    <scope>NUCLEOTIDE SEQUENCE</scope>
</reference>
<sequence length="187" mass="20308">MPTESVEHVAPREEGAANESTLRFGSQDGSNFLIAPGTSVTILVNLTNEGNESELVNISIESASGWSIDWNRNGTPEIGIDENMEADELIWIEFRVHVPEVVNGMPLAGSRHNISVMALPSSGESMEKWNFTIEVEPVSGIEIVSIDADATIDPGHKLRLPVEVRNLGNRPVSIHLDIQATDAQGTR</sequence>
<protein>
    <recommendedName>
        <fullName evidence="3">Alpha-galactosidase NEW3 domain-containing protein</fullName>
    </recommendedName>
</protein>
<feature type="compositionally biased region" description="Basic and acidic residues" evidence="1">
    <location>
        <begin position="1"/>
        <end position="15"/>
    </location>
</feature>